<name>A0A381Z7Q4_9ZZZZ</name>
<organism evidence="1">
    <name type="scientific">marine metagenome</name>
    <dbReference type="NCBI Taxonomy" id="408172"/>
    <lineage>
        <taxon>unclassified sequences</taxon>
        <taxon>metagenomes</taxon>
        <taxon>ecological metagenomes</taxon>
    </lineage>
</organism>
<accession>A0A381Z7Q4</accession>
<evidence type="ECO:0000313" key="1">
    <source>
        <dbReference type="EMBL" id="SVA85174.1"/>
    </source>
</evidence>
<dbReference type="EMBL" id="UINC01020242">
    <property type="protein sequence ID" value="SVA85174.1"/>
    <property type="molecule type" value="Genomic_DNA"/>
</dbReference>
<reference evidence="1" key="1">
    <citation type="submission" date="2018-05" db="EMBL/GenBank/DDBJ databases">
        <authorList>
            <person name="Lanie J.A."/>
            <person name="Ng W.-L."/>
            <person name="Kazmierczak K.M."/>
            <person name="Andrzejewski T.M."/>
            <person name="Davidsen T.M."/>
            <person name="Wayne K.J."/>
            <person name="Tettelin H."/>
            <person name="Glass J.I."/>
            <person name="Rusch D."/>
            <person name="Podicherti R."/>
            <person name="Tsui H.-C.T."/>
            <person name="Winkler M.E."/>
        </authorList>
    </citation>
    <scope>NUCLEOTIDE SEQUENCE</scope>
</reference>
<protein>
    <submittedName>
        <fullName evidence="1">Uncharacterized protein</fullName>
    </submittedName>
</protein>
<dbReference type="AlphaFoldDB" id="A0A381Z7Q4"/>
<sequence>VDDTGEARTVWVEFARRLEKLVSEI</sequence>
<gene>
    <name evidence="1" type="ORF">METZ01_LOCUS138028</name>
</gene>
<feature type="non-terminal residue" evidence="1">
    <location>
        <position position="1"/>
    </location>
</feature>
<proteinExistence type="predicted"/>